<dbReference type="AlphaFoldDB" id="A0A067DSC2"/>
<accession>A0A067DSC2</accession>
<gene>
    <name evidence="2" type="ORF">CISIN_1g034445mg</name>
</gene>
<sequence>MGNKMETSQQNNFKLDFQKSIAHKLSEEEKEKKKKDKFKLKNNTLSKKKKQHNQFQQFKLKNRLNFHKSYKKESRNALFSLTDLSCAFIYRFCA</sequence>
<name>A0A067DSC2_CITSI</name>
<reference evidence="2 3" key="1">
    <citation type="submission" date="2014-04" db="EMBL/GenBank/DDBJ databases">
        <authorList>
            <consortium name="International Citrus Genome Consortium"/>
            <person name="Gmitter F."/>
            <person name="Chen C."/>
            <person name="Farmerie W."/>
            <person name="Harkins T."/>
            <person name="Desany B."/>
            <person name="Mohiuddin M."/>
            <person name="Kodira C."/>
            <person name="Borodovsky M."/>
            <person name="Lomsadze A."/>
            <person name="Burns P."/>
            <person name="Jenkins J."/>
            <person name="Prochnik S."/>
            <person name="Shu S."/>
            <person name="Chapman J."/>
            <person name="Pitluck S."/>
            <person name="Schmutz J."/>
            <person name="Rokhsar D."/>
        </authorList>
    </citation>
    <scope>NUCLEOTIDE SEQUENCE</scope>
</reference>
<evidence type="ECO:0000313" key="2">
    <source>
        <dbReference type="EMBL" id="KDO45914.1"/>
    </source>
</evidence>
<keyword evidence="3" id="KW-1185">Reference proteome</keyword>
<feature type="compositionally biased region" description="Basic residues" evidence="1">
    <location>
        <begin position="32"/>
        <end position="52"/>
    </location>
</feature>
<protein>
    <submittedName>
        <fullName evidence="2">Uncharacterized protein</fullName>
    </submittedName>
</protein>
<evidence type="ECO:0000256" key="1">
    <source>
        <dbReference type="SAM" id="MobiDB-lite"/>
    </source>
</evidence>
<dbReference type="SMR" id="A0A067DSC2"/>
<dbReference type="Proteomes" id="UP000027120">
    <property type="component" value="Unassembled WGS sequence"/>
</dbReference>
<feature type="region of interest" description="Disordered" evidence="1">
    <location>
        <begin position="26"/>
        <end position="54"/>
    </location>
</feature>
<evidence type="ECO:0000313" key="3">
    <source>
        <dbReference type="Proteomes" id="UP000027120"/>
    </source>
</evidence>
<dbReference type="EMBL" id="KK785232">
    <property type="protein sequence ID" value="KDO45914.1"/>
    <property type="molecule type" value="Genomic_DNA"/>
</dbReference>
<organism evidence="2 3">
    <name type="scientific">Citrus sinensis</name>
    <name type="common">Sweet orange</name>
    <name type="synonym">Citrus aurantium var. sinensis</name>
    <dbReference type="NCBI Taxonomy" id="2711"/>
    <lineage>
        <taxon>Eukaryota</taxon>
        <taxon>Viridiplantae</taxon>
        <taxon>Streptophyta</taxon>
        <taxon>Embryophyta</taxon>
        <taxon>Tracheophyta</taxon>
        <taxon>Spermatophyta</taxon>
        <taxon>Magnoliopsida</taxon>
        <taxon>eudicotyledons</taxon>
        <taxon>Gunneridae</taxon>
        <taxon>Pentapetalae</taxon>
        <taxon>rosids</taxon>
        <taxon>malvids</taxon>
        <taxon>Sapindales</taxon>
        <taxon>Rutaceae</taxon>
        <taxon>Aurantioideae</taxon>
        <taxon>Citrus</taxon>
    </lineage>
</organism>
<proteinExistence type="predicted"/>